<accession>A0A0A9DLN5</accession>
<sequence>MLILDGMMLGFWVVRLESKLGWILRGINGSRFGGDGVVSGKVDVFLDFGTY</sequence>
<organism evidence="1">
    <name type="scientific">Arundo donax</name>
    <name type="common">Giant reed</name>
    <name type="synonym">Donax arundinaceus</name>
    <dbReference type="NCBI Taxonomy" id="35708"/>
    <lineage>
        <taxon>Eukaryota</taxon>
        <taxon>Viridiplantae</taxon>
        <taxon>Streptophyta</taxon>
        <taxon>Embryophyta</taxon>
        <taxon>Tracheophyta</taxon>
        <taxon>Spermatophyta</taxon>
        <taxon>Magnoliopsida</taxon>
        <taxon>Liliopsida</taxon>
        <taxon>Poales</taxon>
        <taxon>Poaceae</taxon>
        <taxon>PACMAD clade</taxon>
        <taxon>Arundinoideae</taxon>
        <taxon>Arundineae</taxon>
        <taxon>Arundo</taxon>
    </lineage>
</organism>
<protein>
    <submittedName>
        <fullName evidence="1">Uncharacterized protein</fullName>
    </submittedName>
</protein>
<evidence type="ECO:0000313" key="1">
    <source>
        <dbReference type="EMBL" id="JAD89509.1"/>
    </source>
</evidence>
<name>A0A0A9DLN5_ARUDO</name>
<reference evidence="1" key="2">
    <citation type="journal article" date="2015" name="Data Brief">
        <title>Shoot transcriptome of the giant reed, Arundo donax.</title>
        <authorList>
            <person name="Barrero R.A."/>
            <person name="Guerrero F.D."/>
            <person name="Moolhuijzen P."/>
            <person name="Goolsby J.A."/>
            <person name="Tidwell J."/>
            <person name="Bellgard S.E."/>
            <person name="Bellgard M.I."/>
        </authorList>
    </citation>
    <scope>NUCLEOTIDE SEQUENCE</scope>
    <source>
        <tissue evidence="1">Shoot tissue taken approximately 20 cm above the soil surface</tissue>
    </source>
</reference>
<dbReference type="EMBL" id="GBRH01208386">
    <property type="protein sequence ID" value="JAD89509.1"/>
    <property type="molecule type" value="Transcribed_RNA"/>
</dbReference>
<reference evidence="1" key="1">
    <citation type="submission" date="2014-09" db="EMBL/GenBank/DDBJ databases">
        <authorList>
            <person name="Magalhaes I.L.F."/>
            <person name="Oliveira U."/>
            <person name="Santos F.R."/>
            <person name="Vidigal T.H.D.A."/>
            <person name="Brescovit A.D."/>
            <person name="Santos A.J."/>
        </authorList>
    </citation>
    <scope>NUCLEOTIDE SEQUENCE</scope>
    <source>
        <tissue evidence="1">Shoot tissue taken approximately 20 cm above the soil surface</tissue>
    </source>
</reference>
<proteinExistence type="predicted"/>
<dbReference type="AlphaFoldDB" id="A0A0A9DLN5"/>